<dbReference type="InterPro" id="IPR029044">
    <property type="entry name" value="Nucleotide-diphossugar_trans"/>
</dbReference>
<dbReference type="SUPFAM" id="SSF53448">
    <property type="entry name" value="Nucleotide-diphospho-sugar transferases"/>
    <property type="match status" value="1"/>
</dbReference>
<evidence type="ECO:0000256" key="1">
    <source>
        <dbReference type="ARBA" id="ARBA00022944"/>
    </source>
</evidence>
<dbReference type="InterPro" id="IPR001173">
    <property type="entry name" value="Glyco_trans_2-like"/>
</dbReference>
<reference evidence="5" key="2">
    <citation type="submission" date="2023-03" db="EMBL/GenBank/DDBJ databases">
        <authorList>
            <person name="Vazquez L."/>
            <person name="Rodriguez J."/>
            <person name="Mayo B."/>
            <person name="Florez A.B."/>
        </authorList>
    </citation>
    <scope>NUCLEOTIDE SEQUENCE</scope>
    <source>
        <strain evidence="5">5A3I</strain>
    </source>
</reference>
<accession>A0AAW7ALN0</accession>
<dbReference type="AlphaFoldDB" id="A0AAW7ALN0"/>
<feature type="domain" description="Glycosyltransferase 2-like" evidence="4">
    <location>
        <begin position="3"/>
        <end position="129"/>
    </location>
</feature>
<protein>
    <recommendedName>
        <fullName evidence="2">Putative glycosyltransferase TagX</fullName>
    </recommendedName>
    <alternativeName>
        <fullName evidence="3">Teichoic acid biosynthesis protein X</fullName>
    </alternativeName>
</protein>
<reference evidence="5" key="1">
    <citation type="journal article" date="2023" name="Int. J. Mol. Sci.">
        <title>Antibiotic Resistance/Susceptibility Profiles of Staphylococcus equorum Strains from Cheese, and Genome Analysis for Antibiotic Resistance Genes.</title>
        <authorList>
            <person name="Vazquez L."/>
            <person name="Srednik M.E."/>
            <person name="Rodriguez J."/>
            <person name="Florez A.B."/>
            <person name="Mayo B."/>
        </authorList>
    </citation>
    <scope>NUCLEOTIDE SEQUENCE</scope>
    <source>
        <strain evidence="5">5A3I</strain>
    </source>
</reference>
<name>A0AAW7ALN0_9STAP</name>
<proteinExistence type="predicted"/>
<comment type="caution">
    <text evidence="5">The sequence shown here is derived from an EMBL/GenBank/DDBJ whole genome shotgun (WGS) entry which is preliminary data.</text>
</comment>
<dbReference type="Gene3D" id="3.90.550.10">
    <property type="entry name" value="Spore Coat Polysaccharide Biosynthesis Protein SpsA, Chain A"/>
    <property type="match status" value="1"/>
</dbReference>
<dbReference type="Pfam" id="PF00535">
    <property type="entry name" value="Glycos_transf_2"/>
    <property type="match status" value="1"/>
</dbReference>
<dbReference type="EMBL" id="JARGCK010000019">
    <property type="protein sequence ID" value="MDK9866998.1"/>
    <property type="molecule type" value="Genomic_DNA"/>
</dbReference>
<dbReference type="PANTHER" id="PTHR43685:SF2">
    <property type="entry name" value="GLYCOSYLTRANSFERASE 2-LIKE DOMAIN-CONTAINING PROTEIN"/>
    <property type="match status" value="1"/>
</dbReference>
<dbReference type="Proteomes" id="UP001174037">
    <property type="component" value="Unassembled WGS sequence"/>
</dbReference>
<dbReference type="InterPro" id="IPR050834">
    <property type="entry name" value="Glycosyltransf_2"/>
</dbReference>
<evidence type="ECO:0000313" key="5">
    <source>
        <dbReference type="EMBL" id="MDK9866998.1"/>
    </source>
</evidence>
<dbReference type="CDD" id="cd00761">
    <property type="entry name" value="Glyco_tranf_GTA_type"/>
    <property type="match status" value="1"/>
</dbReference>
<dbReference type="GO" id="GO:0019350">
    <property type="term" value="P:teichoic acid biosynthetic process"/>
    <property type="evidence" value="ECO:0007669"/>
    <property type="project" value="UniProtKB-KW"/>
</dbReference>
<evidence type="ECO:0000313" key="6">
    <source>
        <dbReference type="Proteomes" id="UP001174037"/>
    </source>
</evidence>
<gene>
    <name evidence="5" type="ORF">P1A27_13790</name>
</gene>
<organism evidence="5 6">
    <name type="scientific">Staphylococcus equorum</name>
    <dbReference type="NCBI Taxonomy" id="246432"/>
    <lineage>
        <taxon>Bacteria</taxon>
        <taxon>Bacillati</taxon>
        <taxon>Bacillota</taxon>
        <taxon>Bacilli</taxon>
        <taxon>Bacillales</taxon>
        <taxon>Staphylococcaceae</taxon>
        <taxon>Staphylococcus</taxon>
    </lineage>
</organism>
<dbReference type="RefSeq" id="WP_057510705.1">
    <property type="nucleotide sequence ID" value="NZ_JARGCK010000019.1"/>
</dbReference>
<dbReference type="PANTHER" id="PTHR43685">
    <property type="entry name" value="GLYCOSYLTRANSFERASE"/>
    <property type="match status" value="1"/>
</dbReference>
<evidence type="ECO:0000256" key="3">
    <source>
        <dbReference type="ARBA" id="ARBA00041596"/>
    </source>
</evidence>
<evidence type="ECO:0000259" key="4">
    <source>
        <dbReference type="Pfam" id="PF00535"/>
    </source>
</evidence>
<evidence type="ECO:0000256" key="2">
    <source>
        <dbReference type="ARBA" id="ARBA00040220"/>
    </source>
</evidence>
<keyword evidence="1" id="KW-0777">Teichoic acid biosynthesis</keyword>
<sequence length="254" mass="29907">MISVVIPYFKSARTIDRAIHSVLHQTHPVYEIIIVNDYSNTTEDAQKLQELEDNLNNVRILNLRENKGPSYARNKGMDEAEGDYIAFLDSDDTWTLNKIEVQSAIMEETKAFLSAHLSSQFGKKEVHKKSYKKISPKINLLSNRLPTRSIMMLNTKKYRFNIEKRYAEDFLLWSQILLDGKKVVMIEETLAHSYKEDYGESGLTQNIFKMHKGIIDVYNRLYKQRKIGKFEYIGLLLFEQLKQNYRLIRVFIRR</sequence>